<dbReference type="PANTHER" id="PTHR46696">
    <property type="entry name" value="P450, PUTATIVE (EUROFUNG)-RELATED"/>
    <property type="match status" value="1"/>
</dbReference>
<dbReference type="GO" id="GO:0016705">
    <property type="term" value="F:oxidoreductase activity, acting on paired donors, with incorporation or reduction of molecular oxygen"/>
    <property type="evidence" value="ECO:0007669"/>
    <property type="project" value="InterPro"/>
</dbReference>
<dbReference type="PANTHER" id="PTHR46696:SF1">
    <property type="entry name" value="CYTOCHROME P450 YJIB-RELATED"/>
    <property type="match status" value="1"/>
</dbReference>
<dbReference type="SUPFAM" id="SSF48264">
    <property type="entry name" value="Cytochrome P450"/>
    <property type="match status" value="1"/>
</dbReference>
<comment type="similarity">
    <text evidence="1 7">Belongs to the cytochrome P450 family.</text>
</comment>
<keyword evidence="4 7" id="KW-0560">Oxidoreductase</keyword>
<dbReference type="RefSeq" id="WP_146885720.1">
    <property type="nucleotide sequence ID" value="NZ_BJXB01000013.1"/>
</dbReference>
<dbReference type="FunFam" id="1.10.630.10:FF:000018">
    <property type="entry name" value="Cytochrome P450 monooxygenase"/>
    <property type="match status" value="1"/>
</dbReference>
<dbReference type="InterPro" id="IPR017972">
    <property type="entry name" value="Cyt_P450_CS"/>
</dbReference>
<evidence type="ECO:0000256" key="5">
    <source>
        <dbReference type="ARBA" id="ARBA00023004"/>
    </source>
</evidence>
<evidence type="ECO:0000256" key="2">
    <source>
        <dbReference type="ARBA" id="ARBA00022617"/>
    </source>
</evidence>
<sequence length="414" mass="47518">MSVPEFHLNINDPDFVRDPYPTLQRLRDEMPVFFDPVWGKHFFARYDDISSILRDRRFGRSILHILSRDELGWPPVDPRQKEFEAFNSTHLLDREPPDHTRLRALVSKAFTPRRVEALTERIQAIVDRTIDGLKQKDSFDYVEEFSEPLPVTVIAELLGVPGEHRHKLRPWSSAIVKLYELGYTEQQQIEANQATIEFSAFLKELAEDRRINPGDDLITALVQVEEEGDRLTEDELIATCILLLNAGHEATVNGSTAGILALMRHPEQFDLLREEAQKEGHTTPLFKTAIEEMLRYDTPLPMFERYVLQDMDFNGVQLKQGQEVCLLYASGNRDPRKFDRADELVLTREQNPHLTFGLGIHYCLGAPLARLELQVSIKTLLRRMPDLQLVQPGAPTEYVGGFVIRGIKNLEVRG</sequence>
<keyword evidence="9" id="KW-1185">Reference proteome</keyword>
<gene>
    <name evidence="8" type="ORF">DC3_30940</name>
</gene>
<comment type="caution">
    <text evidence="8">The sequence shown here is derived from an EMBL/GenBank/DDBJ whole genome shotgun (WGS) entry which is preliminary data.</text>
</comment>
<keyword evidence="3 7" id="KW-0479">Metal-binding</keyword>
<accession>A0A511N3L7</accession>
<dbReference type="Gene3D" id="1.10.630.10">
    <property type="entry name" value="Cytochrome P450"/>
    <property type="match status" value="1"/>
</dbReference>
<dbReference type="InterPro" id="IPR036396">
    <property type="entry name" value="Cyt_P450_sf"/>
</dbReference>
<evidence type="ECO:0000256" key="4">
    <source>
        <dbReference type="ARBA" id="ARBA00023002"/>
    </source>
</evidence>
<evidence type="ECO:0000313" key="9">
    <source>
        <dbReference type="Proteomes" id="UP000321306"/>
    </source>
</evidence>
<dbReference type="GO" id="GO:0005506">
    <property type="term" value="F:iron ion binding"/>
    <property type="evidence" value="ECO:0007669"/>
    <property type="project" value="InterPro"/>
</dbReference>
<keyword evidence="6 7" id="KW-0503">Monooxygenase</keyword>
<dbReference type="OrthoDB" id="9801155at2"/>
<dbReference type="PRINTS" id="PR00359">
    <property type="entry name" value="BP450"/>
</dbReference>
<dbReference type="CDD" id="cd20625">
    <property type="entry name" value="CYP164-like"/>
    <property type="match status" value="1"/>
</dbReference>
<dbReference type="EMBL" id="BJXB01000013">
    <property type="protein sequence ID" value="GEM47459.1"/>
    <property type="molecule type" value="Genomic_DNA"/>
</dbReference>
<organism evidence="8 9">
    <name type="scientific">Deinococcus cellulosilyticus (strain DSM 18568 / NBRC 106333 / KACC 11606 / 5516J-15)</name>
    <dbReference type="NCBI Taxonomy" id="1223518"/>
    <lineage>
        <taxon>Bacteria</taxon>
        <taxon>Thermotogati</taxon>
        <taxon>Deinococcota</taxon>
        <taxon>Deinococci</taxon>
        <taxon>Deinococcales</taxon>
        <taxon>Deinococcaceae</taxon>
        <taxon>Deinococcus</taxon>
    </lineage>
</organism>
<evidence type="ECO:0000256" key="3">
    <source>
        <dbReference type="ARBA" id="ARBA00022723"/>
    </source>
</evidence>
<evidence type="ECO:0000256" key="1">
    <source>
        <dbReference type="ARBA" id="ARBA00010617"/>
    </source>
</evidence>
<evidence type="ECO:0000256" key="7">
    <source>
        <dbReference type="RuleBase" id="RU000461"/>
    </source>
</evidence>
<reference evidence="8 9" key="1">
    <citation type="submission" date="2019-07" db="EMBL/GenBank/DDBJ databases">
        <title>Whole genome shotgun sequence of Deinococcus cellulosilyticus NBRC 106333.</title>
        <authorList>
            <person name="Hosoyama A."/>
            <person name="Uohara A."/>
            <person name="Ohji S."/>
            <person name="Ichikawa N."/>
        </authorList>
    </citation>
    <scope>NUCLEOTIDE SEQUENCE [LARGE SCALE GENOMIC DNA]</scope>
    <source>
        <strain evidence="8 9">NBRC 106333</strain>
    </source>
</reference>
<proteinExistence type="inferred from homology"/>
<evidence type="ECO:0000256" key="6">
    <source>
        <dbReference type="ARBA" id="ARBA00023033"/>
    </source>
</evidence>
<dbReference type="AlphaFoldDB" id="A0A511N3L7"/>
<dbReference type="InterPro" id="IPR002397">
    <property type="entry name" value="Cyt_P450_B"/>
</dbReference>
<dbReference type="PROSITE" id="PS00086">
    <property type="entry name" value="CYTOCHROME_P450"/>
    <property type="match status" value="1"/>
</dbReference>
<evidence type="ECO:0000313" key="8">
    <source>
        <dbReference type="EMBL" id="GEM47459.1"/>
    </source>
</evidence>
<dbReference type="InterPro" id="IPR001128">
    <property type="entry name" value="Cyt_P450"/>
</dbReference>
<dbReference type="GO" id="GO:0020037">
    <property type="term" value="F:heme binding"/>
    <property type="evidence" value="ECO:0007669"/>
    <property type="project" value="InterPro"/>
</dbReference>
<dbReference type="Pfam" id="PF00067">
    <property type="entry name" value="p450"/>
    <property type="match status" value="1"/>
</dbReference>
<dbReference type="Proteomes" id="UP000321306">
    <property type="component" value="Unassembled WGS sequence"/>
</dbReference>
<keyword evidence="5 7" id="KW-0408">Iron</keyword>
<protein>
    <submittedName>
        <fullName evidence="8">Cytochrome P450</fullName>
    </submittedName>
</protein>
<keyword evidence="2 7" id="KW-0349">Heme</keyword>
<name>A0A511N3L7_DEIC1</name>
<dbReference type="GO" id="GO:0004497">
    <property type="term" value="F:monooxygenase activity"/>
    <property type="evidence" value="ECO:0007669"/>
    <property type="project" value="UniProtKB-KW"/>
</dbReference>